<dbReference type="AlphaFoldDB" id="A0A9N7RJR7"/>
<accession>A0A9N7RJR7</accession>
<evidence type="ECO:0000256" key="1">
    <source>
        <dbReference type="ARBA" id="ARBA00023306"/>
    </source>
</evidence>
<dbReference type="OrthoDB" id="6373236at2759"/>
<feature type="region of interest" description="Disordered" evidence="2">
    <location>
        <begin position="37"/>
        <end position="162"/>
    </location>
</feature>
<dbReference type="Proteomes" id="UP001153555">
    <property type="component" value="Unassembled WGS sequence"/>
</dbReference>
<evidence type="ECO:0000256" key="2">
    <source>
        <dbReference type="SAM" id="MobiDB-lite"/>
    </source>
</evidence>
<protein>
    <submittedName>
        <fullName evidence="3">Cyclin-dependent kinase inhibitor 3</fullName>
    </submittedName>
</protein>
<keyword evidence="1" id="KW-0131">Cell cycle</keyword>
<sequence>MGKYIRKPKTSGDVAVKDASQSYLGVRTRAKTLALQRLRSSADASPPPKTDYLQLRSRRLQKPPLLRKNFSNSGKAPAPAAAAGNPQFGNSAEEPSSEPAALPVRPAGGEDGRFERVNGGGSDNNDLEIKASVGENNLEFEARDRGTRESTPCSVIRPANFR</sequence>
<dbReference type="GO" id="GO:0004861">
    <property type="term" value="F:cyclin-dependent protein serine/threonine kinase inhibitor activity"/>
    <property type="evidence" value="ECO:0007669"/>
    <property type="project" value="InterPro"/>
</dbReference>
<dbReference type="GO" id="GO:0051726">
    <property type="term" value="P:regulation of cell cycle"/>
    <property type="evidence" value="ECO:0007669"/>
    <property type="project" value="InterPro"/>
</dbReference>
<dbReference type="PIRSF" id="PIRSF017811">
    <property type="entry name" value="CDK_inhib_pln"/>
    <property type="match status" value="1"/>
</dbReference>
<dbReference type="EMBL" id="CACSLK010027840">
    <property type="protein sequence ID" value="CAA0833438.1"/>
    <property type="molecule type" value="Genomic_DNA"/>
</dbReference>
<evidence type="ECO:0000313" key="4">
    <source>
        <dbReference type="Proteomes" id="UP001153555"/>
    </source>
</evidence>
<keyword evidence="4" id="KW-1185">Reference proteome</keyword>
<dbReference type="PANTHER" id="PTHR46776">
    <property type="entry name" value="CYCLIN-DEPENDENT KINASE INHIBITOR 4-RELATED"/>
    <property type="match status" value="1"/>
</dbReference>
<name>A0A9N7RJR7_STRHE</name>
<proteinExistence type="predicted"/>
<reference evidence="3" key="1">
    <citation type="submission" date="2019-12" db="EMBL/GenBank/DDBJ databases">
        <authorList>
            <person name="Scholes J."/>
        </authorList>
    </citation>
    <scope>NUCLEOTIDE SEQUENCE</scope>
</reference>
<evidence type="ECO:0000313" key="3">
    <source>
        <dbReference type="EMBL" id="CAA0833438.1"/>
    </source>
</evidence>
<gene>
    <name evidence="3" type="ORF">SHERM_28699</name>
</gene>
<organism evidence="3 4">
    <name type="scientific">Striga hermonthica</name>
    <name type="common">Purple witchweed</name>
    <name type="synonym">Buchnera hermonthica</name>
    <dbReference type="NCBI Taxonomy" id="68872"/>
    <lineage>
        <taxon>Eukaryota</taxon>
        <taxon>Viridiplantae</taxon>
        <taxon>Streptophyta</taxon>
        <taxon>Embryophyta</taxon>
        <taxon>Tracheophyta</taxon>
        <taxon>Spermatophyta</taxon>
        <taxon>Magnoliopsida</taxon>
        <taxon>eudicotyledons</taxon>
        <taxon>Gunneridae</taxon>
        <taxon>Pentapetalae</taxon>
        <taxon>asterids</taxon>
        <taxon>lamiids</taxon>
        <taxon>Lamiales</taxon>
        <taxon>Orobanchaceae</taxon>
        <taxon>Buchnereae</taxon>
        <taxon>Striga</taxon>
    </lineage>
</organism>
<comment type="caution">
    <text evidence="3">The sequence shown here is derived from an EMBL/GenBank/DDBJ whole genome shotgun (WGS) entry which is preliminary data.</text>
</comment>
<dbReference type="InterPro" id="IPR044275">
    <property type="entry name" value="KRP"/>
</dbReference>